<gene>
    <name evidence="5" type="ORF">CCR94_05435</name>
</gene>
<feature type="transmembrane region" description="Helical" evidence="2">
    <location>
        <begin position="45"/>
        <end position="65"/>
    </location>
</feature>
<feature type="transmembrane region" description="Helical" evidence="2">
    <location>
        <begin position="110"/>
        <end position="130"/>
    </location>
</feature>
<dbReference type="PROSITE" id="PS50883">
    <property type="entry name" value="EAL"/>
    <property type="match status" value="1"/>
</dbReference>
<keyword evidence="2" id="KW-1133">Transmembrane helix</keyword>
<feature type="coiled-coil region" evidence="1">
    <location>
        <begin position="225"/>
        <end position="266"/>
    </location>
</feature>
<dbReference type="InterPro" id="IPR029787">
    <property type="entry name" value="Nucleotide_cyclase"/>
</dbReference>
<evidence type="ECO:0000256" key="1">
    <source>
        <dbReference type="SAM" id="Coils"/>
    </source>
</evidence>
<sequence length="692" mass="75340">MCARACELIAMQLQFSPAGGCGPRPAQSPELNRVRVAALVRQMPLLALVIAGNTLALAAMALHSAPLPLTLSAPVALLAICGLMAFDWLRIAGRVIGEEEAGRILRRVNTASTALSMVYIVWVTALYVHADAAQRNALIHAVALTGMFAIFALAQLPKTALLIGGMSLPGFAWLLMTAGDSTSILAGVNIFIVLLSLFMSVSGSSRDFDDMVAARAQASQLAKDKSQLAKDKSQLADEKSQLAEDMSRLADEKSRLAEDNERLANTDSLTRLANRRAFFADISREIDTGDPVLMGIVDLDGFKPVNDLYGHALGDKVLCECAERLRLFGQEGATIARLGGDEFGVFLSGRMTDSDILAFGARICAALKAPVRIGDAHATISSSIGFARFPEDARDAQHLYERADFALYYAKQNRRGEAVLFTADHETNMRMNARIEQCLRRANLEEEIQLEFQPLFDVADQSIVSFEALARWKSPELGAVSPTQFVPVAERSEIIHALTRTVLRKALKAAKAWPESLGVSVNLSVRDLLSPRALTQIVAIIEASEIDTARIDIEVTETSLLTDFEKAEAALTMLKRLGVKISLDDFGTGYSSLSYVHRLPVDKIKIDRSFIQEIHGSGVARDIVKSMIGLIGNLNLHCVTEGVETSEQFDLLRKFGCNVVQGFLFSRPIPQDDVARFIAEAKTKPRLLSRAG</sequence>
<dbReference type="Pfam" id="PF00990">
    <property type="entry name" value="GGDEF"/>
    <property type="match status" value="1"/>
</dbReference>
<dbReference type="CDD" id="cd01948">
    <property type="entry name" value="EAL"/>
    <property type="match status" value="1"/>
</dbReference>
<organism evidence="5 6">
    <name type="scientific">Rhodoblastus sphagnicola</name>
    <dbReference type="NCBI Taxonomy" id="333368"/>
    <lineage>
        <taxon>Bacteria</taxon>
        <taxon>Pseudomonadati</taxon>
        <taxon>Pseudomonadota</taxon>
        <taxon>Alphaproteobacteria</taxon>
        <taxon>Hyphomicrobiales</taxon>
        <taxon>Rhodoblastaceae</taxon>
        <taxon>Rhodoblastus</taxon>
    </lineage>
</organism>
<dbReference type="CDD" id="cd01949">
    <property type="entry name" value="GGDEF"/>
    <property type="match status" value="1"/>
</dbReference>
<dbReference type="InterPro" id="IPR043128">
    <property type="entry name" value="Rev_trsase/Diguanyl_cyclase"/>
</dbReference>
<keyword evidence="2" id="KW-0472">Membrane</keyword>
<dbReference type="Proteomes" id="UP000239089">
    <property type="component" value="Unassembled WGS sequence"/>
</dbReference>
<dbReference type="SUPFAM" id="SSF141868">
    <property type="entry name" value="EAL domain-like"/>
    <property type="match status" value="1"/>
</dbReference>
<evidence type="ECO:0000313" key="6">
    <source>
        <dbReference type="Proteomes" id="UP000239089"/>
    </source>
</evidence>
<dbReference type="SMART" id="SM00052">
    <property type="entry name" value="EAL"/>
    <property type="match status" value="1"/>
</dbReference>
<dbReference type="PANTHER" id="PTHR44757:SF2">
    <property type="entry name" value="BIOFILM ARCHITECTURE MAINTENANCE PROTEIN MBAA"/>
    <property type="match status" value="1"/>
</dbReference>
<dbReference type="InterPro" id="IPR035919">
    <property type="entry name" value="EAL_sf"/>
</dbReference>
<dbReference type="EMBL" id="NHSJ01000039">
    <property type="protein sequence ID" value="PPQ32410.1"/>
    <property type="molecule type" value="Genomic_DNA"/>
</dbReference>
<protein>
    <recommendedName>
        <fullName evidence="7">GGDEF-domain containing protein</fullName>
    </recommendedName>
</protein>
<dbReference type="SUPFAM" id="SSF55073">
    <property type="entry name" value="Nucleotide cyclase"/>
    <property type="match status" value="1"/>
</dbReference>
<name>A0A2S6NCQ5_9HYPH</name>
<dbReference type="Pfam" id="PF00563">
    <property type="entry name" value="EAL"/>
    <property type="match status" value="1"/>
</dbReference>
<evidence type="ECO:0000259" key="3">
    <source>
        <dbReference type="PROSITE" id="PS50883"/>
    </source>
</evidence>
<dbReference type="InterPro" id="IPR052155">
    <property type="entry name" value="Biofilm_reg_signaling"/>
</dbReference>
<keyword evidence="2" id="KW-0812">Transmembrane</keyword>
<dbReference type="PANTHER" id="PTHR44757">
    <property type="entry name" value="DIGUANYLATE CYCLASE DGCP"/>
    <property type="match status" value="1"/>
</dbReference>
<dbReference type="Gene3D" id="3.30.70.270">
    <property type="match status" value="1"/>
</dbReference>
<keyword evidence="6" id="KW-1185">Reference proteome</keyword>
<evidence type="ECO:0000259" key="4">
    <source>
        <dbReference type="PROSITE" id="PS50887"/>
    </source>
</evidence>
<dbReference type="InterPro" id="IPR000160">
    <property type="entry name" value="GGDEF_dom"/>
</dbReference>
<feature type="domain" description="GGDEF" evidence="4">
    <location>
        <begin position="290"/>
        <end position="423"/>
    </location>
</feature>
<feature type="transmembrane region" description="Helical" evidence="2">
    <location>
        <begin position="136"/>
        <end position="154"/>
    </location>
</feature>
<dbReference type="Gene3D" id="3.20.20.450">
    <property type="entry name" value="EAL domain"/>
    <property type="match status" value="1"/>
</dbReference>
<dbReference type="PROSITE" id="PS50887">
    <property type="entry name" value="GGDEF"/>
    <property type="match status" value="1"/>
</dbReference>
<feature type="transmembrane region" description="Helical" evidence="2">
    <location>
        <begin position="71"/>
        <end position="89"/>
    </location>
</feature>
<dbReference type="NCBIfam" id="TIGR00254">
    <property type="entry name" value="GGDEF"/>
    <property type="match status" value="1"/>
</dbReference>
<evidence type="ECO:0000256" key="2">
    <source>
        <dbReference type="SAM" id="Phobius"/>
    </source>
</evidence>
<accession>A0A2S6NCQ5</accession>
<evidence type="ECO:0000313" key="5">
    <source>
        <dbReference type="EMBL" id="PPQ32410.1"/>
    </source>
</evidence>
<keyword evidence="1" id="KW-0175">Coiled coil</keyword>
<proteinExistence type="predicted"/>
<comment type="caution">
    <text evidence="5">The sequence shown here is derived from an EMBL/GenBank/DDBJ whole genome shotgun (WGS) entry which is preliminary data.</text>
</comment>
<dbReference type="SMART" id="SM00267">
    <property type="entry name" value="GGDEF"/>
    <property type="match status" value="1"/>
</dbReference>
<dbReference type="AlphaFoldDB" id="A0A2S6NCQ5"/>
<dbReference type="InterPro" id="IPR001633">
    <property type="entry name" value="EAL_dom"/>
</dbReference>
<feature type="domain" description="EAL" evidence="3">
    <location>
        <begin position="432"/>
        <end position="682"/>
    </location>
</feature>
<evidence type="ECO:0008006" key="7">
    <source>
        <dbReference type="Google" id="ProtNLM"/>
    </source>
</evidence>
<reference evidence="5 6" key="1">
    <citation type="journal article" date="2018" name="Arch. Microbiol.">
        <title>New insights into the metabolic potential of the phototrophic purple bacterium Rhodopila globiformis DSM 161(T) from its draft genome sequence and evidence for a vanadium-dependent nitrogenase.</title>
        <authorList>
            <person name="Imhoff J.F."/>
            <person name="Rahn T."/>
            <person name="Kunzel S."/>
            <person name="Neulinger S.C."/>
        </authorList>
    </citation>
    <scope>NUCLEOTIDE SEQUENCE [LARGE SCALE GENOMIC DNA]</scope>
    <source>
        <strain evidence="5 6">DSM 16996</strain>
    </source>
</reference>